<evidence type="ECO:0000313" key="20">
    <source>
        <dbReference type="WBParaSite" id="TCNE_0000797901-mRNA-1"/>
    </source>
</evidence>
<reference evidence="18 19" key="2">
    <citation type="submission" date="2018-11" db="EMBL/GenBank/DDBJ databases">
        <authorList>
            <consortium name="Pathogen Informatics"/>
        </authorList>
    </citation>
    <scope>NUCLEOTIDE SEQUENCE [LARGE SCALE GENOMIC DNA]</scope>
</reference>
<dbReference type="AlphaFoldDB" id="A0A183UHK9"/>
<evidence type="ECO:0000256" key="11">
    <source>
        <dbReference type="ARBA" id="ARBA00022989"/>
    </source>
</evidence>
<comment type="subunit">
    <text evidence="16">Complex I is composed of 45 different subunits. Interacts with BCAP31.</text>
</comment>
<evidence type="ECO:0000256" key="2">
    <source>
        <dbReference type="ARBA" id="ARBA00004434"/>
    </source>
</evidence>
<evidence type="ECO:0000256" key="7">
    <source>
        <dbReference type="ARBA" id="ARBA00022692"/>
    </source>
</evidence>
<keyword evidence="7 17" id="KW-0812">Transmembrane</keyword>
<dbReference type="PANTHER" id="PTHR13327">
    <property type="entry name" value="NADH-UBIQUINONE OXIDOREDUCTASE ESSS SUBUNIT, MITOCHONDRIAL PRECURSOR"/>
    <property type="match status" value="1"/>
</dbReference>
<organism evidence="19 20">
    <name type="scientific">Toxocara canis</name>
    <name type="common">Canine roundworm</name>
    <dbReference type="NCBI Taxonomy" id="6265"/>
    <lineage>
        <taxon>Eukaryota</taxon>
        <taxon>Metazoa</taxon>
        <taxon>Ecdysozoa</taxon>
        <taxon>Nematoda</taxon>
        <taxon>Chromadorea</taxon>
        <taxon>Rhabditida</taxon>
        <taxon>Spirurina</taxon>
        <taxon>Ascaridomorpha</taxon>
        <taxon>Ascaridoidea</taxon>
        <taxon>Toxocaridae</taxon>
        <taxon>Toxocara</taxon>
    </lineage>
</organism>
<dbReference type="GO" id="GO:0005743">
    <property type="term" value="C:mitochondrial inner membrane"/>
    <property type="evidence" value="ECO:0007669"/>
    <property type="project" value="UniProtKB-SubCell"/>
</dbReference>
<keyword evidence="12" id="KW-0496">Mitochondrion</keyword>
<evidence type="ECO:0000256" key="16">
    <source>
        <dbReference type="ARBA" id="ARBA00046528"/>
    </source>
</evidence>
<evidence type="ECO:0000256" key="9">
    <source>
        <dbReference type="ARBA" id="ARBA00022946"/>
    </source>
</evidence>
<evidence type="ECO:0000256" key="10">
    <source>
        <dbReference type="ARBA" id="ARBA00022982"/>
    </source>
</evidence>
<evidence type="ECO:0000256" key="12">
    <source>
        <dbReference type="ARBA" id="ARBA00023128"/>
    </source>
</evidence>
<keyword evidence="8" id="KW-0999">Mitochondrion inner membrane</keyword>
<evidence type="ECO:0000313" key="18">
    <source>
        <dbReference type="EMBL" id="VDM39300.1"/>
    </source>
</evidence>
<dbReference type="InterPro" id="IPR019329">
    <property type="entry name" value="NADH_UbQ_OxRdtase_ESSS_su"/>
</dbReference>
<protein>
    <recommendedName>
        <fullName evidence="4">NADH dehydrogenase [ubiquinone] 1 beta subcomplex subunit 11, mitochondrial</fullName>
    </recommendedName>
    <alternativeName>
        <fullName evidence="15">Complex I-ESSS</fullName>
    </alternativeName>
    <alternativeName>
        <fullName evidence="14">NADH-ubiquinone oxidoreductase ESSS subunit</fullName>
    </alternativeName>
</protein>
<keyword evidence="9" id="KW-0809">Transit peptide</keyword>
<evidence type="ECO:0000256" key="5">
    <source>
        <dbReference type="ARBA" id="ARBA00022448"/>
    </source>
</evidence>
<dbReference type="Proteomes" id="UP000050794">
    <property type="component" value="Unassembled WGS sequence"/>
</dbReference>
<evidence type="ECO:0000256" key="1">
    <source>
        <dbReference type="ARBA" id="ARBA00003195"/>
    </source>
</evidence>
<dbReference type="PANTHER" id="PTHR13327:SF0">
    <property type="entry name" value="NADH DEHYDROGENASE [UBIQUINONE] 1 BETA SUBCOMPLEX SUBUNIT 11, MITOCHONDRIAL"/>
    <property type="match status" value="1"/>
</dbReference>
<sequence>MLKDGPKLRLTVFDDLFLRVQLVFSERGNSDMFRDLCVVQSVTARLASRRFLASGTSYRAEENIERKPVDYRPGSDSYAYDNPWPKLNGGRLDWLFGDGWRRPLAKDQGAKMRREWIWFSQVAHDEHKDWMRFHQFAFVLFTVMTTWFTCWIVFAKPDWPNGREWALREAHLEMARREKAGLPYISKDLVRPEKVAATLPSEEELRDFDILI</sequence>
<evidence type="ECO:0000256" key="8">
    <source>
        <dbReference type="ARBA" id="ARBA00022792"/>
    </source>
</evidence>
<evidence type="ECO:0000256" key="14">
    <source>
        <dbReference type="ARBA" id="ARBA00030753"/>
    </source>
</evidence>
<comment type="similarity">
    <text evidence="3">Belongs to the complex I NDUFB11 subunit family.</text>
</comment>
<reference evidence="20" key="1">
    <citation type="submission" date="2016-06" db="UniProtKB">
        <authorList>
            <consortium name="WormBaseParasite"/>
        </authorList>
    </citation>
    <scope>IDENTIFICATION</scope>
</reference>
<name>A0A183UHK9_TOXCA</name>
<gene>
    <name evidence="18" type="ORF">TCNE_LOCUS7979</name>
</gene>
<comment type="function">
    <text evidence="1">Accessory subunit of the mitochondrial membrane respiratory chain NADH dehydrogenase (Complex I), that is believed not to be involved in catalysis. Complex I functions in the transfer of electrons from NADH to the respiratory chain. The immediate electron acceptor for the enzyme is believed to be ubiquinone.</text>
</comment>
<evidence type="ECO:0000256" key="13">
    <source>
        <dbReference type="ARBA" id="ARBA00023136"/>
    </source>
</evidence>
<proteinExistence type="inferred from homology"/>
<evidence type="ECO:0000256" key="15">
    <source>
        <dbReference type="ARBA" id="ARBA00031387"/>
    </source>
</evidence>
<evidence type="ECO:0000256" key="4">
    <source>
        <dbReference type="ARBA" id="ARBA00018632"/>
    </source>
</evidence>
<dbReference type="WBParaSite" id="TCNE_0000797901-mRNA-1">
    <property type="protein sequence ID" value="TCNE_0000797901-mRNA-1"/>
    <property type="gene ID" value="TCNE_0000797901"/>
</dbReference>
<keyword evidence="10" id="KW-0249">Electron transport</keyword>
<keyword evidence="13 17" id="KW-0472">Membrane</keyword>
<keyword evidence="11 17" id="KW-1133">Transmembrane helix</keyword>
<evidence type="ECO:0000256" key="17">
    <source>
        <dbReference type="SAM" id="Phobius"/>
    </source>
</evidence>
<accession>A0A183UHK9</accession>
<dbReference type="Pfam" id="PF10183">
    <property type="entry name" value="ESSS"/>
    <property type="match status" value="1"/>
</dbReference>
<keyword evidence="19" id="KW-1185">Reference proteome</keyword>
<evidence type="ECO:0000256" key="6">
    <source>
        <dbReference type="ARBA" id="ARBA00022660"/>
    </source>
</evidence>
<evidence type="ECO:0000256" key="3">
    <source>
        <dbReference type="ARBA" id="ARBA00008915"/>
    </source>
</evidence>
<evidence type="ECO:0000313" key="19">
    <source>
        <dbReference type="Proteomes" id="UP000050794"/>
    </source>
</evidence>
<dbReference type="EMBL" id="UYWY01019798">
    <property type="protein sequence ID" value="VDM39300.1"/>
    <property type="molecule type" value="Genomic_DNA"/>
</dbReference>
<feature type="transmembrane region" description="Helical" evidence="17">
    <location>
        <begin position="136"/>
        <end position="154"/>
    </location>
</feature>
<keyword evidence="6" id="KW-0679">Respiratory chain</keyword>
<comment type="subcellular location">
    <subcellularLocation>
        <location evidence="2">Mitochondrion inner membrane</location>
        <topology evidence="2">Single-pass membrane protein</topology>
    </subcellularLocation>
</comment>
<keyword evidence="5" id="KW-0813">Transport</keyword>